<dbReference type="InterPro" id="IPR036837">
    <property type="entry name" value="Cation_efflux_CTD_sf"/>
</dbReference>
<dbReference type="InterPro" id="IPR027470">
    <property type="entry name" value="Cation_efflux_CTD"/>
</dbReference>
<dbReference type="RefSeq" id="WP_093280883.1">
    <property type="nucleotide sequence ID" value="NZ_FOFS01000001.1"/>
</dbReference>
<dbReference type="GO" id="GO:0005886">
    <property type="term" value="C:plasma membrane"/>
    <property type="evidence" value="ECO:0007669"/>
    <property type="project" value="TreeGrafter"/>
</dbReference>
<dbReference type="SUPFAM" id="SSF161111">
    <property type="entry name" value="Cation efflux protein transmembrane domain-like"/>
    <property type="match status" value="1"/>
</dbReference>
<dbReference type="SUPFAM" id="SSF160240">
    <property type="entry name" value="Cation efflux protein cytoplasmic domain-like"/>
    <property type="match status" value="1"/>
</dbReference>
<evidence type="ECO:0000259" key="12">
    <source>
        <dbReference type="Pfam" id="PF16916"/>
    </source>
</evidence>
<proteinExistence type="inferred from homology"/>
<comment type="subcellular location">
    <subcellularLocation>
        <location evidence="1">Membrane</location>
        <topology evidence="1">Multi-pass membrane protein</topology>
    </subcellularLocation>
</comment>
<name>A0A1H9A2S6_9GAMM</name>
<dbReference type="InterPro" id="IPR058533">
    <property type="entry name" value="Cation_efflux_TM"/>
</dbReference>
<feature type="transmembrane region" description="Helical" evidence="10">
    <location>
        <begin position="126"/>
        <end position="145"/>
    </location>
</feature>
<dbReference type="PANTHER" id="PTHR11562:SF17">
    <property type="entry name" value="RE54080P-RELATED"/>
    <property type="match status" value="1"/>
</dbReference>
<comment type="similarity">
    <text evidence="2">Belongs to the cation diffusion facilitator (CDF) transporter (TC 2.A.4) family. SLC30A subfamily.</text>
</comment>
<dbReference type="InterPro" id="IPR027469">
    <property type="entry name" value="Cation_efflux_TMD_sf"/>
</dbReference>
<sequence length="339" mass="36251">MAHSAHDHAHDHDHAHEHEHEHEHDHDHDHGHGHPHSHGHGGHGHHGHHHGPPASERKLFWTLLLTGGFMIAEAIGGVMAGSLALLADAGHMLTDAAALLMAFTAVRAARRPATPHLSYGHHRWQVLAAFVNGLALLLLSAVIVAESLQRLLSPVPVQGAAVMLIAAIGLLVNLAAFGILSGGEQNLNVRAALAHVLGDLLGSVAALAAGALIWAFGWMAADPLLSILVALLMVRTGWSVARQSAHVLLEGAPEGLHEEAIASTLSAELPILHSVHHVHVWSLSDDKPVVTLHAVLKDHRDHDASLRQIEAVLRQRFGITHSTIQLEERDCTPQAACRT</sequence>
<keyword evidence="7" id="KW-0406">Ion transport</keyword>
<keyword evidence="3" id="KW-0813">Transport</keyword>
<evidence type="ECO:0000256" key="9">
    <source>
        <dbReference type="SAM" id="MobiDB-lite"/>
    </source>
</evidence>
<evidence type="ECO:0000256" key="3">
    <source>
        <dbReference type="ARBA" id="ARBA00022448"/>
    </source>
</evidence>
<gene>
    <name evidence="13" type="ORF">SAMN04488038_101234</name>
</gene>
<evidence type="ECO:0000256" key="5">
    <source>
        <dbReference type="ARBA" id="ARBA00022906"/>
    </source>
</evidence>
<dbReference type="GO" id="GO:0005385">
    <property type="term" value="F:zinc ion transmembrane transporter activity"/>
    <property type="evidence" value="ECO:0007669"/>
    <property type="project" value="TreeGrafter"/>
</dbReference>
<reference evidence="13 14" key="1">
    <citation type="submission" date="2016-10" db="EMBL/GenBank/DDBJ databases">
        <authorList>
            <person name="de Groot N.N."/>
        </authorList>
    </citation>
    <scope>NUCLEOTIDE SEQUENCE [LARGE SCALE GENOMIC DNA]</scope>
    <source>
        <strain evidence="13 14">DSM 25927</strain>
    </source>
</reference>
<evidence type="ECO:0000313" key="14">
    <source>
        <dbReference type="Proteomes" id="UP000199233"/>
    </source>
</evidence>
<evidence type="ECO:0000313" key="13">
    <source>
        <dbReference type="EMBL" id="SEP70308.1"/>
    </source>
</evidence>
<dbReference type="STRING" id="489703.SAMN04488038_101234"/>
<feature type="transmembrane region" description="Helical" evidence="10">
    <location>
        <begin position="192"/>
        <end position="217"/>
    </location>
</feature>
<feature type="transmembrane region" description="Helical" evidence="10">
    <location>
        <begin position="157"/>
        <end position="180"/>
    </location>
</feature>
<feature type="transmembrane region" description="Helical" evidence="10">
    <location>
        <begin position="89"/>
        <end position="106"/>
    </location>
</feature>
<dbReference type="InterPro" id="IPR050681">
    <property type="entry name" value="CDF/SLC30A"/>
</dbReference>
<keyword evidence="4 10" id="KW-0812">Transmembrane</keyword>
<dbReference type="PANTHER" id="PTHR11562">
    <property type="entry name" value="CATION EFFLUX PROTEIN/ ZINC TRANSPORTER"/>
    <property type="match status" value="1"/>
</dbReference>
<feature type="region of interest" description="Disordered" evidence="9">
    <location>
        <begin position="1"/>
        <end position="54"/>
    </location>
</feature>
<evidence type="ECO:0000256" key="6">
    <source>
        <dbReference type="ARBA" id="ARBA00022989"/>
    </source>
</evidence>
<feature type="transmembrane region" description="Helical" evidence="10">
    <location>
        <begin position="59"/>
        <end position="83"/>
    </location>
</feature>
<evidence type="ECO:0000256" key="8">
    <source>
        <dbReference type="ARBA" id="ARBA00023136"/>
    </source>
</evidence>
<keyword evidence="6 10" id="KW-1133">Transmembrane helix</keyword>
<dbReference type="EMBL" id="FOFS01000001">
    <property type="protein sequence ID" value="SEP70308.1"/>
    <property type="molecule type" value="Genomic_DNA"/>
</dbReference>
<evidence type="ECO:0000256" key="1">
    <source>
        <dbReference type="ARBA" id="ARBA00004141"/>
    </source>
</evidence>
<keyword evidence="5" id="KW-0862">Zinc</keyword>
<keyword evidence="8 10" id="KW-0472">Membrane</keyword>
<organism evidence="13 14">
    <name type="scientific">Solimonas aquatica</name>
    <dbReference type="NCBI Taxonomy" id="489703"/>
    <lineage>
        <taxon>Bacteria</taxon>
        <taxon>Pseudomonadati</taxon>
        <taxon>Pseudomonadota</taxon>
        <taxon>Gammaproteobacteria</taxon>
        <taxon>Nevskiales</taxon>
        <taxon>Nevskiaceae</taxon>
        <taxon>Solimonas</taxon>
    </lineage>
</organism>
<evidence type="ECO:0000259" key="11">
    <source>
        <dbReference type="Pfam" id="PF01545"/>
    </source>
</evidence>
<evidence type="ECO:0000256" key="10">
    <source>
        <dbReference type="SAM" id="Phobius"/>
    </source>
</evidence>
<dbReference type="Pfam" id="PF01545">
    <property type="entry name" value="Cation_efflux"/>
    <property type="match status" value="1"/>
</dbReference>
<feature type="compositionally biased region" description="Basic and acidic residues" evidence="9">
    <location>
        <begin position="1"/>
        <end position="32"/>
    </location>
</feature>
<dbReference type="InterPro" id="IPR002524">
    <property type="entry name" value="Cation_efflux"/>
</dbReference>
<evidence type="ECO:0000256" key="4">
    <source>
        <dbReference type="ARBA" id="ARBA00022692"/>
    </source>
</evidence>
<keyword evidence="14" id="KW-1185">Reference proteome</keyword>
<accession>A0A1H9A2S6</accession>
<feature type="domain" description="Cation efflux protein cytoplasmic" evidence="12">
    <location>
        <begin position="254"/>
        <end position="328"/>
    </location>
</feature>
<dbReference type="Gene3D" id="1.20.1510.10">
    <property type="entry name" value="Cation efflux protein transmembrane domain"/>
    <property type="match status" value="1"/>
</dbReference>
<dbReference type="Pfam" id="PF16916">
    <property type="entry name" value="ZT_dimer"/>
    <property type="match status" value="1"/>
</dbReference>
<feature type="domain" description="Cation efflux protein transmembrane" evidence="11">
    <location>
        <begin position="61"/>
        <end position="249"/>
    </location>
</feature>
<dbReference type="AlphaFoldDB" id="A0A1H9A2S6"/>
<dbReference type="NCBIfam" id="TIGR01297">
    <property type="entry name" value="CDF"/>
    <property type="match status" value="1"/>
</dbReference>
<keyword evidence="5" id="KW-0864">Zinc transport</keyword>
<dbReference type="Proteomes" id="UP000199233">
    <property type="component" value="Unassembled WGS sequence"/>
</dbReference>
<feature type="compositionally biased region" description="Basic residues" evidence="9">
    <location>
        <begin position="33"/>
        <end position="51"/>
    </location>
</feature>
<dbReference type="OrthoDB" id="9809646at2"/>
<evidence type="ECO:0000256" key="7">
    <source>
        <dbReference type="ARBA" id="ARBA00023065"/>
    </source>
</evidence>
<protein>
    <submittedName>
        <fullName evidence="13">Cobalt-zinc-cadmium efflux system protein</fullName>
    </submittedName>
</protein>
<evidence type="ECO:0000256" key="2">
    <source>
        <dbReference type="ARBA" id="ARBA00008873"/>
    </source>
</evidence>